<organism evidence="10 11">
    <name type="scientific">Rhizobium pisi</name>
    <dbReference type="NCBI Taxonomy" id="574561"/>
    <lineage>
        <taxon>Bacteria</taxon>
        <taxon>Pseudomonadati</taxon>
        <taxon>Pseudomonadota</taxon>
        <taxon>Alphaproteobacteria</taxon>
        <taxon>Hyphomicrobiales</taxon>
        <taxon>Rhizobiaceae</taxon>
        <taxon>Rhizobium/Agrobacterium group</taxon>
        <taxon>Rhizobium</taxon>
    </lineage>
</organism>
<dbReference type="GO" id="GO:0006351">
    <property type="term" value="P:DNA-templated transcription"/>
    <property type="evidence" value="ECO:0007669"/>
    <property type="project" value="TreeGrafter"/>
</dbReference>
<dbReference type="EMBL" id="JACHXH010000011">
    <property type="protein sequence ID" value="MBB3135751.1"/>
    <property type="molecule type" value="Genomic_DNA"/>
</dbReference>
<dbReference type="OrthoDB" id="9813056at2"/>
<gene>
    <name evidence="10" type="ORF">EFD55_17515</name>
    <name evidence="9" type="ORF">FHS26_003497</name>
</gene>
<dbReference type="EMBL" id="RJJT01000011">
    <property type="protein sequence ID" value="RSB76218.1"/>
    <property type="molecule type" value="Genomic_DNA"/>
</dbReference>
<evidence type="ECO:0000256" key="4">
    <source>
        <dbReference type="ARBA" id="ARBA00023163"/>
    </source>
</evidence>
<dbReference type="FunFam" id="3.40.190.290:FF:000001">
    <property type="entry name" value="Transcriptional regulator, LysR family"/>
    <property type="match status" value="1"/>
</dbReference>
<dbReference type="InterPro" id="IPR000847">
    <property type="entry name" value="LysR_HTH_N"/>
</dbReference>
<dbReference type="InterPro" id="IPR005119">
    <property type="entry name" value="LysR_subst-bd"/>
</dbReference>
<dbReference type="InterPro" id="IPR036390">
    <property type="entry name" value="WH_DNA-bd_sf"/>
</dbReference>
<reference evidence="9 12" key="2">
    <citation type="submission" date="2020-08" db="EMBL/GenBank/DDBJ databases">
        <title>Genomic Encyclopedia of Type Strains, Phase III (KMG-III): the genomes of soil and plant-associated and newly described type strains.</title>
        <authorList>
            <person name="Whitman W."/>
        </authorList>
    </citation>
    <scope>NUCLEOTIDE SEQUENCE [LARGE SCALE GENOMIC DNA]</scope>
    <source>
        <strain evidence="9 12">CECT 4113</strain>
    </source>
</reference>
<keyword evidence="2" id="KW-0805">Transcription regulation</keyword>
<keyword evidence="12" id="KW-1185">Reference proteome</keyword>
<dbReference type="InterPro" id="IPR058163">
    <property type="entry name" value="LysR-type_TF_proteobact-type"/>
</dbReference>
<dbReference type="Gene3D" id="3.40.190.290">
    <property type="match status" value="1"/>
</dbReference>
<evidence type="ECO:0000256" key="6">
    <source>
        <dbReference type="ARBA" id="ARBA00067332"/>
    </source>
</evidence>
<evidence type="ECO:0000256" key="7">
    <source>
        <dbReference type="ARBA" id="ARBA00083243"/>
    </source>
</evidence>
<name>A0A3R9CFV7_9HYPH</name>
<dbReference type="PANTHER" id="PTHR30537:SF5">
    <property type="entry name" value="HTH-TYPE TRANSCRIPTIONAL ACTIVATOR TTDR-RELATED"/>
    <property type="match status" value="1"/>
</dbReference>
<evidence type="ECO:0000256" key="5">
    <source>
        <dbReference type="ARBA" id="ARBA00054626"/>
    </source>
</evidence>
<feature type="domain" description="HTH lysR-type" evidence="8">
    <location>
        <begin position="1"/>
        <end position="59"/>
    </location>
</feature>
<dbReference type="Pfam" id="PF00126">
    <property type="entry name" value="HTH_1"/>
    <property type="match status" value="1"/>
</dbReference>
<dbReference type="InterPro" id="IPR036388">
    <property type="entry name" value="WH-like_DNA-bd_sf"/>
</dbReference>
<dbReference type="SUPFAM" id="SSF53850">
    <property type="entry name" value="Periplasmic binding protein-like II"/>
    <property type="match status" value="1"/>
</dbReference>
<reference evidence="10 11" key="1">
    <citation type="submission" date="2018-11" db="EMBL/GenBank/DDBJ databases">
        <authorList>
            <person name="Huo Y."/>
        </authorList>
    </citation>
    <scope>NUCLEOTIDE SEQUENCE [LARGE SCALE GENOMIC DNA]</scope>
    <source>
        <strain evidence="10 11">DSM 30132</strain>
    </source>
</reference>
<dbReference type="RefSeq" id="WP_125846309.1">
    <property type="nucleotide sequence ID" value="NZ_JACHXH010000011.1"/>
</dbReference>
<dbReference type="AlphaFoldDB" id="A0A3R9CFV7"/>
<keyword evidence="3 9" id="KW-0238">DNA-binding</keyword>
<comment type="caution">
    <text evidence="10">The sequence shown here is derived from an EMBL/GenBank/DDBJ whole genome shotgun (WGS) entry which is preliminary data.</text>
</comment>
<comment type="function">
    <text evidence="5">Transcriptional regulator of the ttuABCDE tartrate utilization operon.</text>
</comment>
<dbReference type="FunFam" id="1.10.10.10:FF:000001">
    <property type="entry name" value="LysR family transcriptional regulator"/>
    <property type="match status" value="1"/>
</dbReference>
<evidence type="ECO:0000313" key="11">
    <source>
        <dbReference type="Proteomes" id="UP000277279"/>
    </source>
</evidence>
<dbReference type="Proteomes" id="UP000518315">
    <property type="component" value="Unassembled WGS sequence"/>
</dbReference>
<dbReference type="Gene3D" id="1.10.10.10">
    <property type="entry name" value="Winged helix-like DNA-binding domain superfamily/Winged helix DNA-binding domain"/>
    <property type="match status" value="1"/>
</dbReference>
<dbReference type="PROSITE" id="PS50931">
    <property type="entry name" value="HTH_LYSR"/>
    <property type="match status" value="1"/>
</dbReference>
<evidence type="ECO:0000259" key="8">
    <source>
        <dbReference type="PROSITE" id="PS50931"/>
    </source>
</evidence>
<dbReference type="Pfam" id="PF03466">
    <property type="entry name" value="LysR_substrate"/>
    <property type="match status" value="1"/>
</dbReference>
<dbReference type="PANTHER" id="PTHR30537">
    <property type="entry name" value="HTH-TYPE TRANSCRIPTIONAL REGULATOR"/>
    <property type="match status" value="1"/>
</dbReference>
<evidence type="ECO:0000313" key="10">
    <source>
        <dbReference type="EMBL" id="RSB76218.1"/>
    </source>
</evidence>
<evidence type="ECO:0000256" key="1">
    <source>
        <dbReference type="ARBA" id="ARBA00009437"/>
    </source>
</evidence>
<sequence length="300" mass="34000">MDRLTSLTVFGRVVECGGFSAAARRLNMSVTMVGNHVQSLEDRLGVRLLNRTTRKVSLTETGKYYYERSSQILAELEEADRTAGALSSTPRGTLKVYTSSAIVRFLLPVVSEYMELYPAISLDFSVGERMVDMIEDGYDLVMRTVPPPDSSLVARKLTPWRHMLVCSPAYLETHPNPKTPAEVADHNCLQYAYYPYGDEWRFEDGEGKQESIKIGGNVVSNSAEMLRFLTLNGRGIFLAPSFVVFDDIAEGRLVKMMPDYRPVELNINAVYPNRSHLPTKVRLFIDLLVERFAEHRKWMT</sequence>
<comment type="similarity">
    <text evidence="1">Belongs to the LysR transcriptional regulatory family.</text>
</comment>
<evidence type="ECO:0000256" key="2">
    <source>
        <dbReference type="ARBA" id="ARBA00023015"/>
    </source>
</evidence>
<dbReference type="GO" id="GO:0043565">
    <property type="term" value="F:sequence-specific DNA binding"/>
    <property type="evidence" value="ECO:0007669"/>
    <property type="project" value="TreeGrafter"/>
</dbReference>
<dbReference type="GO" id="GO:0003700">
    <property type="term" value="F:DNA-binding transcription factor activity"/>
    <property type="evidence" value="ECO:0007669"/>
    <property type="project" value="InterPro"/>
</dbReference>
<dbReference type="CDD" id="cd08422">
    <property type="entry name" value="PBP2_CrgA_like"/>
    <property type="match status" value="1"/>
</dbReference>
<keyword evidence="4" id="KW-0804">Transcription</keyword>
<evidence type="ECO:0000256" key="3">
    <source>
        <dbReference type="ARBA" id="ARBA00023125"/>
    </source>
</evidence>
<dbReference type="Proteomes" id="UP000277279">
    <property type="component" value="Unassembled WGS sequence"/>
</dbReference>
<accession>A0A3R9CFV7</accession>
<evidence type="ECO:0000313" key="12">
    <source>
        <dbReference type="Proteomes" id="UP000518315"/>
    </source>
</evidence>
<proteinExistence type="inferred from homology"/>
<dbReference type="SUPFAM" id="SSF46785">
    <property type="entry name" value="Winged helix' DNA-binding domain"/>
    <property type="match status" value="1"/>
</dbReference>
<protein>
    <recommendedName>
        <fullName evidence="6">HTH-type transcriptional regulator TtuA</fullName>
    </recommendedName>
    <alternativeName>
        <fullName evidence="7">Tartrate utilization transcriptional regulator</fullName>
    </alternativeName>
</protein>
<evidence type="ECO:0000313" key="9">
    <source>
        <dbReference type="EMBL" id="MBB3135751.1"/>
    </source>
</evidence>